<accession>A0ABR9JLH6</accession>
<sequence>MDRQEAETRLLDAAESLFYRRGVQAVGMDDLRTASGVSLKRLYGTFPSKEALVTAYLERRDLRWTADLERYVATRDDRVAAVFDWLGEWFASGDFHGCAFINAYGELGEGAAPVASAARAHKERLRRFLHGLVGDDVLAAQLVMLVDGAIVSAAMNGDPGAAATAREAAEALVRRR</sequence>
<feature type="domain" description="HTH tetR-type" evidence="5">
    <location>
        <begin position="4"/>
        <end position="64"/>
    </location>
</feature>
<dbReference type="PROSITE" id="PS50977">
    <property type="entry name" value="HTH_TETR_2"/>
    <property type="match status" value="1"/>
</dbReference>
<dbReference type="PANTHER" id="PTHR47506">
    <property type="entry name" value="TRANSCRIPTIONAL REGULATORY PROTEIN"/>
    <property type="match status" value="1"/>
</dbReference>
<evidence type="ECO:0000313" key="6">
    <source>
        <dbReference type="EMBL" id="MBE1531415.1"/>
    </source>
</evidence>
<dbReference type="InterPro" id="IPR001647">
    <property type="entry name" value="HTH_TetR"/>
</dbReference>
<comment type="caution">
    <text evidence="6">The sequence shown here is derived from an EMBL/GenBank/DDBJ whole genome shotgun (WGS) entry which is preliminary data.</text>
</comment>
<dbReference type="Proteomes" id="UP000627838">
    <property type="component" value="Unassembled WGS sequence"/>
</dbReference>
<evidence type="ECO:0000256" key="2">
    <source>
        <dbReference type="ARBA" id="ARBA00023125"/>
    </source>
</evidence>
<keyword evidence="1" id="KW-0805">Transcription regulation</keyword>
<proteinExistence type="predicted"/>
<dbReference type="Pfam" id="PF00440">
    <property type="entry name" value="TetR_N"/>
    <property type="match status" value="1"/>
</dbReference>
<feature type="DNA-binding region" description="H-T-H motif" evidence="4">
    <location>
        <begin position="27"/>
        <end position="46"/>
    </location>
</feature>
<evidence type="ECO:0000256" key="3">
    <source>
        <dbReference type="ARBA" id="ARBA00023163"/>
    </source>
</evidence>
<keyword evidence="2 4" id="KW-0238">DNA-binding</keyword>
<gene>
    <name evidence="6" type="ORF">H4W34_001248</name>
</gene>
<dbReference type="InterPro" id="IPR009057">
    <property type="entry name" value="Homeodomain-like_sf"/>
</dbReference>
<evidence type="ECO:0000313" key="7">
    <source>
        <dbReference type="Proteomes" id="UP000627838"/>
    </source>
</evidence>
<dbReference type="EMBL" id="JADBDZ010000001">
    <property type="protein sequence ID" value="MBE1531415.1"/>
    <property type="molecule type" value="Genomic_DNA"/>
</dbReference>
<keyword evidence="3" id="KW-0804">Transcription</keyword>
<evidence type="ECO:0000259" key="5">
    <source>
        <dbReference type="PROSITE" id="PS50977"/>
    </source>
</evidence>
<dbReference type="PANTHER" id="PTHR47506:SF1">
    <property type="entry name" value="HTH-TYPE TRANSCRIPTIONAL REGULATOR YJDC"/>
    <property type="match status" value="1"/>
</dbReference>
<dbReference type="PRINTS" id="PR00455">
    <property type="entry name" value="HTHTETR"/>
</dbReference>
<dbReference type="SUPFAM" id="SSF48498">
    <property type="entry name" value="Tetracyclin repressor-like, C-terminal domain"/>
    <property type="match status" value="1"/>
</dbReference>
<evidence type="ECO:0000256" key="1">
    <source>
        <dbReference type="ARBA" id="ARBA00023015"/>
    </source>
</evidence>
<reference evidence="6 7" key="1">
    <citation type="submission" date="2020-10" db="EMBL/GenBank/DDBJ databases">
        <title>Sequencing the genomes of 1000 actinobacteria strains.</title>
        <authorList>
            <person name="Klenk H.-P."/>
        </authorList>
    </citation>
    <scope>NUCLEOTIDE SEQUENCE [LARGE SCALE GENOMIC DNA]</scope>
    <source>
        <strain evidence="6 7">DSM 46744</strain>
    </source>
</reference>
<protein>
    <submittedName>
        <fullName evidence="6">AcrR family transcriptional regulator</fullName>
    </submittedName>
</protein>
<organism evidence="6 7">
    <name type="scientific">Actinomadura algeriensis</name>
    <dbReference type="NCBI Taxonomy" id="1679523"/>
    <lineage>
        <taxon>Bacteria</taxon>
        <taxon>Bacillati</taxon>
        <taxon>Actinomycetota</taxon>
        <taxon>Actinomycetes</taxon>
        <taxon>Streptosporangiales</taxon>
        <taxon>Thermomonosporaceae</taxon>
        <taxon>Actinomadura</taxon>
    </lineage>
</organism>
<dbReference type="InterPro" id="IPR036271">
    <property type="entry name" value="Tet_transcr_reg_TetR-rel_C_sf"/>
</dbReference>
<dbReference type="RefSeq" id="WP_192758286.1">
    <property type="nucleotide sequence ID" value="NZ_JADBDZ010000001.1"/>
</dbReference>
<dbReference type="Gene3D" id="1.10.357.10">
    <property type="entry name" value="Tetracycline Repressor, domain 2"/>
    <property type="match status" value="1"/>
</dbReference>
<evidence type="ECO:0000256" key="4">
    <source>
        <dbReference type="PROSITE-ProRule" id="PRU00335"/>
    </source>
</evidence>
<dbReference type="SUPFAM" id="SSF46689">
    <property type="entry name" value="Homeodomain-like"/>
    <property type="match status" value="1"/>
</dbReference>
<name>A0ABR9JLH6_9ACTN</name>
<keyword evidence="7" id="KW-1185">Reference proteome</keyword>